<evidence type="ECO:0000313" key="3">
    <source>
        <dbReference type="EMBL" id="CAB4764112.1"/>
    </source>
</evidence>
<gene>
    <name evidence="2" type="ORF">UFOPK1826_00734</name>
    <name evidence="3" type="ORF">UFOPK2855_00861</name>
    <name evidence="4" type="ORF">UFOPK3026_00217</name>
    <name evidence="5" type="ORF">UFOPK4345_00316</name>
</gene>
<accession>A0A6J6GP91</accession>
<protein>
    <submittedName>
        <fullName evidence="2">Unannotated protein</fullName>
    </submittedName>
</protein>
<dbReference type="EMBL" id="CAEZZK010000164">
    <property type="protein sequence ID" value="CAB4764112.1"/>
    <property type="molecule type" value="Genomic_DNA"/>
</dbReference>
<reference evidence="2" key="1">
    <citation type="submission" date="2020-05" db="EMBL/GenBank/DDBJ databases">
        <authorList>
            <person name="Chiriac C."/>
            <person name="Salcher M."/>
            <person name="Ghai R."/>
            <person name="Kavagutti S V."/>
        </authorList>
    </citation>
    <scope>NUCLEOTIDE SEQUENCE</scope>
</reference>
<dbReference type="InterPro" id="IPR050744">
    <property type="entry name" value="AI-2_Isomerase_LsrG"/>
</dbReference>
<proteinExistence type="predicted"/>
<evidence type="ECO:0000313" key="5">
    <source>
        <dbReference type="EMBL" id="CAB5060961.1"/>
    </source>
</evidence>
<dbReference type="PROSITE" id="PS51725">
    <property type="entry name" value="ABM"/>
    <property type="match status" value="1"/>
</dbReference>
<sequence length="101" mass="10992">MSQIAVIVKVKIKEGQLEAFSKIALEGVENTKSEPGTTFYAIHNDSVEANVVWFYELYADKASADAHNSSEAFAKWFKSLASFVDGAPEFSFLTPIGGKGI</sequence>
<dbReference type="AlphaFoldDB" id="A0A6J6GP91"/>
<dbReference type="Gene3D" id="3.30.70.100">
    <property type="match status" value="1"/>
</dbReference>
<feature type="domain" description="ABM" evidence="1">
    <location>
        <begin position="4"/>
        <end position="92"/>
    </location>
</feature>
<evidence type="ECO:0000313" key="2">
    <source>
        <dbReference type="EMBL" id="CAB4602030.1"/>
    </source>
</evidence>
<name>A0A6J6GP91_9ZZZZ</name>
<dbReference type="SUPFAM" id="SSF54909">
    <property type="entry name" value="Dimeric alpha+beta barrel"/>
    <property type="match status" value="1"/>
</dbReference>
<dbReference type="Pfam" id="PF03992">
    <property type="entry name" value="ABM"/>
    <property type="match status" value="1"/>
</dbReference>
<organism evidence="2">
    <name type="scientific">freshwater metagenome</name>
    <dbReference type="NCBI Taxonomy" id="449393"/>
    <lineage>
        <taxon>unclassified sequences</taxon>
        <taxon>metagenomes</taxon>
        <taxon>ecological metagenomes</taxon>
    </lineage>
</organism>
<dbReference type="InterPro" id="IPR011008">
    <property type="entry name" value="Dimeric_a/b-barrel"/>
</dbReference>
<evidence type="ECO:0000313" key="4">
    <source>
        <dbReference type="EMBL" id="CAB4795386.1"/>
    </source>
</evidence>
<dbReference type="PANTHER" id="PTHR33336:SF14">
    <property type="entry name" value="ANTIBIOTIC BIOSYNTHESIS MONOOXYGENASE"/>
    <property type="match status" value="1"/>
</dbReference>
<dbReference type="EMBL" id="CAFAAP010000018">
    <property type="protein sequence ID" value="CAB4795386.1"/>
    <property type="molecule type" value="Genomic_DNA"/>
</dbReference>
<dbReference type="GO" id="GO:0003824">
    <property type="term" value="F:catalytic activity"/>
    <property type="evidence" value="ECO:0007669"/>
    <property type="project" value="TreeGrafter"/>
</dbReference>
<dbReference type="EMBL" id="CAEZUN010000077">
    <property type="protein sequence ID" value="CAB4602030.1"/>
    <property type="molecule type" value="Genomic_DNA"/>
</dbReference>
<dbReference type="PANTHER" id="PTHR33336">
    <property type="entry name" value="QUINOL MONOOXYGENASE YGIN-RELATED"/>
    <property type="match status" value="1"/>
</dbReference>
<evidence type="ECO:0000259" key="1">
    <source>
        <dbReference type="PROSITE" id="PS51725"/>
    </source>
</evidence>
<dbReference type="EMBL" id="CAFBQV010000031">
    <property type="protein sequence ID" value="CAB5060961.1"/>
    <property type="molecule type" value="Genomic_DNA"/>
</dbReference>
<dbReference type="InterPro" id="IPR007138">
    <property type="entry name" value="ABM_dom"/>
</dbReference>